<name>A0ABW2CNC0_9ACTN</name>
<keyword evidence="1" id="KW-1133">Transmembrane helix</keyword>
<reference evidence="3" key="1">
    <citation type="journal article" date="2019" name="Int. J. Syst. Evol. Microbiol.">
        <title>The Global Catalogue of Microorganisms (GCM) 10K type strain sequencing project: providing services to taxonomists for standard genome sequencing and annotation.</title>
        <authorList>
            <consortium name="The Broad Institute Genomics Platform"/>
            <consortium name="The Broad Institute Genome Sequencing Center for Infectious Disease"/>
            <person name="Wu L."/>
            <person name="Ma J."/>
        </authorList>
    </citation>
    <scope>NUCLEOTIDE SEQUENCE [LARGE SCALE GENOMIC DNA]</scope>
    <source>
        <strain evidence="3">JCM 3369</strain>
    </source>
</reference>
<protein>
    <submittedName>
        <fullName evidence="2">DUF1772 domain-containing protein</fullName>
    </submittedName>
</protein>
<feature type="transmembrane region" description="Helical" evidence="1">
    <location>
        <begin position="57"/>
        <end position="73"/>
    </location>
</feature>
<dbReference type="EMBL" id="JBHSXS010000018">
    <property type="protein sequence ID" value="MFC6883293.1"/>
    <property type="molecule type" value="Genomic_DNA"/>
</dbReference>
<evidence type="ECO:0000313" key="2">
    <source>
        <dbReference type="EMBL" id="MFC6883293.1"/>
    </source>
</evidence>
<keyword evidence="3" id="KW-1185">Reference proteome</keyword>
<keyword evidence="1" id="KW-0812">Transmembrane</keyword>
<organism evidence="2 3">
    <name type="scientific">Actinomadura yumaensis</name>
    <dbReference type="NCBI Taxonomy" id="111807"/>
    <lineage>
        <taxon>Bacteria</taxon>
        <taxon>Bacillati</taxon>
        <taxon>Actinomycetota</taxon>
        <taxon>Actinomycetes</taxon>
        <taxon>Streptosporangiales</taxon>
        <taxon>Thermomonosporaceae</taxon>
        <taxon>Actinomadura</taxon>
    </lineage>
</organism>
<keyword evidence="1" id="KW-0472">Membrane</keyword>
<proteinExistence type="predicted"/>
<dbReference type="Pfam" id="PF08592">
    <property type="entry name" value="Anthrone_oxy"/>
    <property type="match status" value="1"/>
</dbReference>
<evidence type="ECO:0000313" key="3">
    <source>
        <dbReference type="Proteomes" id="UP001596380"/>
    </source>
</evidence>
<evidence type="ECO:0000256" key="1">
    <source>
        <dbReference type="SAM" id="Phobius"/>
    </source>
</evidence>
<feature type="transmembrane region" description="Helical" evidence="1">
    <location>
        <begin position="80"/>
        <end position="99"/>
    </location>
</feature>
<accession>A0ABW2CNC0</accession>
<sequence length="151" mass="15602">MIGNALTIVALAGSGLTAGVLLAVAISVVPAMAAVSPPLYVRFHQLLGRNWDPTMPAIVLTSALTSAVLAAVGDGTPARVLFGLGAGLLVAVSGVSHLLNVPLNRQVKGLDPDAPLPADWRDPRAEWRRWHLLRTALAISALLVNALAVVA</sequence>
<dbReference type="Proteomes" id="UP001596380">
    <property type="component" value="Unassembled WGS sequence"/>
</dbReference>
<dbReference type="RefSeq" id="WP_309239793.1">
    <property type="nucleotide sequence ID" value="NZ_JBHSXE010000001.1"/>
</dbReference>
<dbReference type="InterPro" id="IPR013901">
    <property type="entry name" value="Anthrone_oxy"/>
</dbReference>
<comment type="caution">
    <text evidence="2">The sequence shown here is derived from an EMBL/GenBank/DDBJ whole genome shotgun (WGS) entry which is preliminary data.</text>
</comment>
<feature type="transmembrane region" description="Helical" evidence="1">
    <location>
        <begin position="130"/>
        <end position="150"/>
    </location>
</feature>
<gene>
    <name evidence="2" type="ORF">ACFQKB_26290</name>
</gene>